<accession>A0ACB9YUW2</accession>
<protein>
    <submittedName>
        <fullName evidence="1">Uncharacterized protein</fullName>
    </submittedName>
</protein>
<keyword evidence="2" id="KW-1185">Reference proteome</keyword>
<reference evidence="1 2" key="1">
    <citation type="journal article" date="2022" name="New Phytol.">
        <title>Ecological generalism drives hyperdiversity of secondary metabolite gene clusters in xylarialean endophytes.</title>
        <authorList>
            <person name="Franco M.E.E."/>
            <person name="Wisecaver J.H."/>
            <person name="Arnold A.E."/>
            <person name="Ju Y.M."/>
            <person name="Slot J.C."/>
            <person name="Ahrendt S."/>
            <person name="Moore L.P."/>
            <person name="Eastman K.E."/>
            <person name="Scott K."/>
            <person name="Konkel Z."/>
            <person name="Mondo S.J."/>
            <person name="Kuo A."/>
            <person name="Hayes R.D."/>
            <person name="Haridas S."/>
            <person name="Andreopoulos B."/>
            <person name="Riley R."/>
            <person name="LaButti K."/>
            <person name="Pangilinan J."/>
            <person name="Lipzen A."/>
            <person name="Amirebrahimi M."/>
            <person name="Yan J."/>
            <person name="Adam C."/>
            <person name="Keymanesh K."/>
            <person name="Ng V."/>
            <person name="Louie K."/>
            <person name="Northen T."/>
            <person name="Drula E."/>
            <person name="Henrissat B."/>
            <person name="Hsieh H.M."/>
            <person name="Youens-Clark K."/>
            <person name="Lutzoni F."/>
            <person name="Miadlikowska J."/>
            <person name="Eastwood D.C."/>
            <person name="Hamelin R.C."/>
            <person name="Grigoriev I.V."/>
            <person name="U'Ren J.M."/>
        </authorList>
    </citation>
    <scope>NUCLEOTIDE SEQUENCE [LARGE SCALE GENOMIC DNA]</scope>
    <source>
        <strain evidence="1 2">CBS 119005</strain>
    </source>
</reference>
<evidence type="ECO:0000313" key="1">
    <source>
        <dbReference type="EMBL" id="KAI4863199.1"/>
    </source>
</evidence>
<organism evidence="1 2">
    <name type="scientific">Hypoxylon rubiginosum</name>
    <dbReference type="NCBI Taxonomy" id="110542"/>
    <lineage>
        <taxon>Eukaryota</taxon>
        <taxon>Fungi</taxon>
        <taxon>Dikarya</taxon>
        <taxon>Ascomycota</taxon>
        <taxon>Pezizomycotina</taxon>
        <taxon>Sordariomycetes</taxon>
        <taxon>Xylariomycetidae</taxon>
        <taxon>Xylariales</taxon>
        <taxon>Hypoxylaceae</taxon>
        <taxon>Hypoxylon</taxon>
    </lineage>
</organism>
<sequence length="393" mass="45026">MRYHHGCPLFKTKHWGTLWQNNIPDFEALKEKSQYTFVAIDFEGLVTKDGPIGITEIGLAVLVPSVATTSISPDALKYQGQTPEAFFEQNAIESYWIKIKGGKRSERGRDRYHFGQAQVIEAEQAENTLVSLLQSIQRRSKSPLILVGFDLVFEFKTIASHLSQITQYFSFWVDLQEIVAEISNTQSPGMKATLLAFGFFSKDLASRGKNDHNAGNDAVRELAILVNLLHLSKGNTIQIQTEQLRDMDTLRRFWMNHRPGPKELYPFTARIRIEGKDLKSRVRDCQQLFGFFPSYRPSAVGMTQTGNYGWVCLPTAEELNRFINELHGHEFKGETWIAITDYDPQISHLTREQLREAKRAKQEAQREQKQLERHAERDSESDEIVDIFLLGSE</sequence>
<dbReference type="Proteomes" id="UP001497700">
    <property type="component" value="Unassembled WGS sequence"/>
</dbReference>
<proteinExistence type="predicted"/>
<gene>
    <name evidence="1" type="ORF">F4820DRAFT_471755</name>
</gene>
<comment type="caution">
    <text evidence="1">The sequence shown here is derived from an EMBL/GenBank/DDBJ whole genome shotgun (WGS) entry which is preliminary data.</text>
</comment>
<evidence type="ECO:0000313" key="2">
    <source>
        <dbReference type="Proteomes" id="UP001497700"/>
    </source>
</evidence>
<dbReference type="EMBL" id="MU393509">
    <property type="protein sequence ID" value="KAI4863199.1"/>
    <property type="molecule type" value="Genomic_DNA"/>
</dbReference>
<name>A0ACB9YUW2_9PEZI</name>